<accession>D8T540</accession>
<keyword evidence="2" id="KW-1185">Reference proteome</keyword>
<organism evidence="2">
    <name type="scientific">Selaginella moellendorffii</name>
    <name type="common">Spikemoss</name>
    <dbReference type="NCBI Taxonomy" id="88036"/>
    <lineage>
        <taxon>Eukaryota</taxon>
        <taxon>Viridiplantae</taxon>
        <taxon>Streptophyta</taxon>
        <taxon>Embryophyta</taxon>
        <taxon>Tracheophyta</taxon>
        <taxon>Lycopodiopsida</taxon>
        <taxon>Selaginellales</taxon>
        <taxon>Selaginellaceae</taxon>
        <taxon>Selaginella</taxon>
    </lineage>
</organism>
<dbReference type="Gramene" id="EFJ08341">
    <property type="protein sequence ID" value="EFJ08341"/>
    <property type="gene ID" value="SELMODRAFT_429114"/>
</dbReference>
<dbReference type="AlphaFoldDB" id="D8T540"/>
<proteinExistence type="predicted"/>
<dbReference type="HOGENOM" id="CLU_1112900_0_0_1"/>
<reference evidence="1 2" key="1">
    <citation type="journal article" date="2011" name="Science">
        <title>The Selaginella genome identifies genetic changes associated with the evolution of vascular plants.</title>
        <authorList>
            <person name="Banks J.A."/>
            <person name="Nishiyama T."/>
            <person name="Hasebe M."/>
            <person name="Bowman J.L."/>
            <person name="Gribskov M."/>
            <person name="dePamphilis C."/>
            <person name="Albert V.A."/>
            <person name="Aono N."/>
            <person name="Aoyama T."/>
            <person name="Ambrose B.A."/>
            <person name="Ashton N.W."/>
            <person name="Axtell M.J."/>
            <person name="Barker E."/>
            <person name="Barker M.S."/>
            <person name="Bennetzen J.L."/>
            <person name="Bonawitz N.D."/>
            <person name="Chapple C."/>
            <person name="Cheng C."/>
            <person name="Correa L.G."/>
            <person name="Dacre M."/>
            <person name="DeBarry J."/>
            <person name="Dreyer I."/>
            <person name="Elias M."/>
            <person name="Engstrom E.M."/>
            <person name="Estelle M."/>
            <person name="Feng L."/>
            <person name="Finet C."/>
            <person name="Floyd S.K."/>
            <person name="Frommer W.B."/>
            <person name="Fujita T."/>
            <person name="Gramzow L."/>
            <person name="Gutensohn M."/>
            <person name="Harholt J."/>
            <person name="Hattori M."/>
            <person name="Heyl A."/>
            <person name="Hirai T."/>
            <person name="Hiwatashi Y."/>
            <person name="Ishikawa M."/>
            <person name="Iwata M."/>
            <person name="Karol K.G."/>
            <person name="Koehler B."/>
            <person name="Kolukisaoglu U."/>
            <person name="Kubo M."/>
            <person name="Kurata T."/>
            <person name="Lalonde S."/>
            <person name="Li K."/>
            <person name="Li Y."/>
            <person name="Litt A."/>
            <person name="Lyons E."/>
            <person name="Manning G."/>
            <person name="Maruyama T."/>
            <person name="Michael T.P."/>
            <person name="Mikami K."/>
            <person name="Miyazaki S."/>
            <person name="Morinaga S."/>
            <person name="Murata T."/>
            <person name="Mueller-Roeber B."/>
            <person name="Nelson D.R."/>
            <person name="Obara M."/>
            <person name="Oguri Y."/>
            <person name="Olmstead R.G."/>
            <person name="Onodera N."/>
            <person name="Petersen B.L."/>
            <person name="Pils B."/>
            <person name="Prigge M."/>
            <person name="Rensing S.A."/>
            <person name="Riano-Pachon D.M."/>
            <person name="Roberts A.W."/>
            <person name="Sato Y."/>
            <person name="Scheller H.V."/>
            <person name="Schulz B."/>
            <person name="Schulz C."/>
            <person name="Shakirov E.V."/>
            <person name="Shibagaki N."/>
            <person name="Shinohara N."/>
            <person name="Shippen D.E."/>
            <person name="Soerensen I."/>
            <person name="Sotooka R."/>
            <person name="Sugimoto N."/>
            <person name="Sugita M."/>
            <person name="Sumikawa N."/>
            <person name="Tanurdzic M."/>
            <person name="Theissen G."/>
            <person name="Ulvskov P."/>
            <person name="Wakazuki S."/>
            <person name="Weng J.K."/>
            <person name="Willats W.W."/>
            <person name="Wipf D."/>
            <person name="Wolf P.G."/>
            <person name="Yang L."/>
            <person name="Zimmer A.D."/>
            <person name="Zhu Q."/>
            <person name="Mitros T."/>
            <person name="Hellsten U."/>
            <person name="Loque D."/>
            <person name="Otillar R."/>
            <person name="Salamov A."/>
            <person name="Schmutz J."/>
            <person name="Shapiro H."/>
            <person name="Lindquist E."/>
            <person name="Lucas S."/>
            <person name="Rokhsar D."/>
            <person name="Grigoriev I.V."/>
        </authorList>
    </citation>
    <scope>NUCLEOTIDE SEQUENCE [LARGE SCALE GENOMIC DNA]</scope>
</reference>
<name>D8T540_SELML</name>
<dbReference type="InParanoid" id="D8T540"/>
<dbReference type="KEGG" id="smo:SELMODRAFT_429114"/>
<sequence length="250" mass="27859">MASADAIHYAWRPVIKNNGAVDYTILPRTLAQPTLAACHGTVSMLVPVLLVQSGAAVQCSRSVSEEVKIPKGVEIVNDIKRNGEVHGFQWNASYLCHHFFIFITQWYCTQGRERVGIHGRHRARGSRQLGVHVCHCSLASVHSSAYPPRTPELADKLASYSTKASMVLYLEQEPKLVSPSNWVLWTEGKGEDGHIHLTCFGLGDNFMLLNREVKQLLQKILVAMPDPLVGADDDELKNLLSDRFEVAECW</sequence>
<dbReference type="EMBL" id="GL377675">
    <property type="protein sequence ID" value="EFJ08341.1"/>
    <property type="molecule type" value="Genomic_DNA"/>
</dbReference>
<evidence type="ECO:0000313" key="2">
    <source>
        <dbReference type="Proteomes" id="UP000001514"/>
    </source>
</evidence>
<protein>
    <submittedName>
        <fullName evidence="1">Uncharacterized protein</fullName>
    </submittedName>
</protein>
<evidence type="ECO:0000313" key="1">
    <source>
        <dbReference type="EMBL" id="EFJ08341.1"/>
    </source>
</evidence>
<dbReference type="Proteomes" id="UP000001514">
    <property type="component" value="Unassembled WGS sequence"/>
</dbReference>
<gene>
    <name evidence="1" type="ORF">SELMODRAFT_429114</name>
</gene>